<feature type="binding site" evidence="11">
    <location>
        <position position="365"/>
    </location>
    <ligand>
        <name>FAD</name>
        <dbReference type="ChEBI" id="CHEBI:57692"/>
    </ligand>
</feature>
<dbReference type="HOGENOM" id="CLU_007831_2_2_6"/>
<comment type="subunit">
    <text evidence="9 11">Homodimer. Heterotetramer of two MnmE and two MnmG subunits.</text>
</comment>
<dbReference type="InterPro" id="IPR044920">
    <property type="entry name" value="MnmG_C_subdom_sf"/>
</dbReference>
<evidence type="ECO:0000256" key="4">
    <source>
        <dbReference type="ARBA" id="ARBA00020461"/>
    </source>
</evidence>
<dbReference type="AlphaFoldDB" id="J5KJI9"/>
<evidence type="ECO:0000259" key="12">
    <source>
        <dbReference type="SMART" id="SM01228"/>
    </source>
</evidence>
<organism evidence="13 14">
    <name type="scientific">SAR86 cluster bacterium SAR86B</name>
    <dbReference type="NCBI Taxonomy" id="1123867"/>
    <lineage>
        <taxon>Bacteria</taxon>
        <taxon>Pseudomonadati</taxon>
        <taxon>Pseudomonadota</taxon>
        <taxon>Gammaproteobacteria</taxon>
        <taxon>SAR86 cluster</taxon>
    </lineage>
</organism>
<dbReference type="Pfam" id="PF13932">
    <property type="entry name" value="SAM_GIDA_C"/>
    <property type="match status" value="1"/>
</dbReference>
<keyword evidence="7 11" id="KW-0274">FAD</keyword>
<dbReference type="PROSITE" id="PS01281">
    <property type="entry name" value="GIDA_2"/>
    <property type="match status" value="1"/>
</dbReference>
<dbReference type="EMBL" id="JH611186">
    <property type="protein sequence ID" value="EJP72786.1"/>
    <property type="molecule type" value="Genomic_DNA"/>
</dbReference>
<dbReference type="FunFam" id="1.10.150.570:FF:000001">
    <property type="entry name" value="tRNA uridine 5-carboxymethylaminomethyl modification enzyme MnmG"/>
    <property type="match status" value="1"/>
</dbReference>
<evidence type="ECO:0000256" key="11">
    <source>
        <dbReference type="HAMAP-Rule" id="MF_00129"/>
    </source>
</evidence>
<evidence type="ECO:0000256" key="10">
    <source>
        <dbReference type="ARBA" id="ARBA00031800"/>
    </source>
</evidence>
<dbReference type="InterPro" id="IPR036188">
    <property type="entry name" value="FAD/NAD-bd_sf"/>
</dbReference>
<gene>
    <name evidence="11" type="primary">mnmG</name>
    <name evidence="11" type="synonym">gidA</name>
    <name evidence="13" type="ORF">NT02SARS_1518</name>
</gene>
<evidence type="ECO:0000256" key="5">
    <source>
        <dbReference type="ARBA" id="ARBA00022630"/>
    </source>
</evidence>
<dbReference type="Gene3D" id="1.10.150.570">
    <property type="entry name" value="GidA associated domain, C-terminal subdomain"/>
    <property type="match status" value="1"/>
</dbReference>
<dbReference type="Gene3D" id="1.10.10.1800">
    <property type="entry name" value="tRNA uridine 5-carboxymethylaminomethyl modification enzyme MnmG/GidA"/>
    <property type="match status" value="1"/>
</dbReference>
<dbReference type="PANTHER" id="PTHR11806">
    <property type="entry name" value="GLUCOSE INHIBITED DIVISION PROTEIN A"/>
    <property type="match status" value="1"/>
</dbReference>
<dbReference type="Gene3D" id="3.50.50.60">
    <property type="entry name" value="FAD/NAD(P)-binding domain"/>
    <property type="match status" value="2"/>
</dbReference>
<name>J5KJI9_9GAMM</name>
<dbReference type="InterPro" id="IPR026904">
    <property type="entry name" value="MnmG_C"/>
</dbReference>
<dbReference type="GO" id="GO:0002098">
    <property type="term" value="P:tRNA wobble uridine modification"/>
    <property type="evidence" value="ECO:0007669"/>
    <property type="project" value="InterPro"/>
</dbReference>
<dbReference type="PROSITE" id="PS01280">
    <property type="entry name" value="GIDA_1"/>
    <property type="match status" value="1"/>
</dbReference>
<dbReference type="GO" id="GO:0030488">
    <property type="term" value="P:tRNA methylation"/>
    <property type="evidence" value="ECO:0007669"/>
    <property type="project" value="TreeGrafter"/>
</dbReference>
<evidence type="ECO:0000313" key="13">
    <source>
        <dbReference type="EMBL" id="EJP72786.1"/>
    </source>
</evidence>
<dbReference type="GO" id="GO:0005829">
    <property type="term" value="C:cytosol"/>
    <property type="evidence" value="ECO:0007669"/>
    <property type="project" value="TreeGrafter"/>
</dbReference>
<keyword evidence="5 11" id="KW-0285">Flavoprotein</keyword>
<evidence type="ECO:0000256" key="8">
    <source>
        <dbReference type="ARBA" id="ARBA00023027"/>
    </source>
</evidence>
<dbReference type="InterPro" id="IPR049312">
    <property type="entry name" value="GIDA_C_N"/>
</dbReference>
<feature type="domain" description="tRNA uridine 5-carboxymethylaminomethyl modification enzyme C-terminal subdomain" evidence="12">
    <location>
        <begin position="532"/>
        <end position="603"/>
    </location>
</feature>
<accession>J5KJI9</accession>
<evidence type="ECO:0000313" key="14">
    <source>
        <dbReference type="Proteomes" id="UP000010116"/>
    </source>
</evidence>
<dbReference type="NCBIfam" id="TIGR00136">
    <property type="entry name" value="mnmG_gidA"/>
    <property type="match status" value="1"/>
</dbReference>
<dbReference type="FunFam" id="3.50.50.60:FF:000002">
    <property type="entry name" value="tRNA uridine 5-carboxymethylaminomethyl modification enzyme MnmG"/>
    <property type="match status" value="1"/>
</dbReference>
<proteinExistence type="inferred from homology"/>
<evidence type="ECO:0000256" key="6">
    <source>
        <dbReference type="ARBA" id="ARBA00022694"/>
    </source>
</evidence>
<dbReference type="InterPro" id="IPR040131">
    <property type="entry name" value="MnmG_N"/>
</dbReference>
<keyword evidence="11" id="KW-0963">Cytoplasm</keyword>
<comment type="function">
    <text evidence="2 11">NAD-binding protein involved in the addition of a carboxymethylaminomethyl (cmnm) group at the wobble position (U34) of certain tRNAs, forming tRNA-cmnm(5)s(2)U34.</text>
</comment>
<evidence type="ECO:0000256" key="7">
    <source>
        <dbReference type="ARBA" id="ARBA00022827"/>
    </source>
</evidence>
<dbReference type="Pfam" id="PF01134">
    <property type="entry name" value="GIDA"/>
    <property type="match status" value="1"/>
</dbReference>
<reference evidence="13 14" key="1">
    <citation type="journal article" date="2012" name="ISME J.">
        <title>Genomic insights to SAR86, an abundant and uncultivated marine bacterial lineage.</title>
        <authorList>
            <person name="Dupont C.L."/>
            <person name="Rusch D.B."/>
            <person name="Yooseph S."/>
            <person name="Lombardo M.J."/>
            <person name="Richter R.A."/>
            <person name="Valas R."/>
            <person name="Novotny M."/>
            <person name="Yee-Greenbaum J."/>
            <person name="Selengut J.D."/>
            <person name="Haft D.H."/>
            <person name="Halpern A.L."/>
            <person name="Lasken R.S."/>
            <person name="Nealson K."/>
            <person name="Friedman R."/>
            <person name="Venter J.C."/>
        </authorList>
    </citation>
    <scope>NUCLEOTIDE SEQUENCE [LARGE SCALE GENOMIC DNA]</scope>
</reference>
<evidence type="ECO:0000256" key="9">
    <source>
        <dbReference type="ARBA" id="ARBA00025948"/>
    </source>
</evidence>
<feature type="binding site" evidence="11">
    <location>
        <position position="175"/>
    </location>
    <ligand>
        <name>FAD</name>
        <dbReference type="ChEBI" id="CHEBI:57692"/>
    </ligand>
</feature>
<protein>
    <recommendedName>
        <fullName evidence="4 11">tRNA uridine 5-carboxymethylaminomethyl modification enzyme MnmG</fullName>
    </recommendedName>
    <alternativeName>
        <fullName evidence="10 11">Glucose-inhibited division protein A</fullName>
    </alternativeName>
</protein>
<feature type="binding site" evidence="11">
    <location>
        <position position="121"/>
    </location>
    <ligand>
        <name>FAD</name>
        <dbReference type="ChEBI" id="CHEBI:57692"/>
    </ligand>
</feature>
<keyword evidence="6 11" id="KW-0819">tRNA processing</keyword>
<dbReference type="InterPro" id="IPR047001">
    <property type="entry name" value="MnmG_C_subdom"/>
</dbReference>
<dbReference type="SUPFAM" id="SSF51905">
    <property type="entry name" value="FAD/NAD(P)-binding domain"/>
    <property type="match status" value="1"/>
</dbReference>
<dbReference type="SMART" id="SM01228">
    <property type="entry name" value="GIDA_assoc_3"/>
    <property type="match status" value="1"/>
</dbReference>
<evidence type="ECO:0000256" key="2">
    <source>
        <dbReference type="ARBA" id="ARBA00003717"/>
    </source>
</evidence>
<sequence>MDRFDVIVVGGGHAGVEAAHAVFRSGLSCALITFEKDKIGQMSCNPAIGGLGKSHIVREIDAMGGIMPIATDMSGIQYRTLNTRKGDAVQALRVQCDRDLYKKGIQKILSKTDIEIIEGEVEDLLIKNNSVKGVITKNQTILAQKTILTTGTFLNGIMYTGSEATQGGRVGDGSSIPLSKKLYDLKLPMGRLKTGTPARIKFSSLDLSVMEEQPGEKPTPFMSLTREVKKHQKQLPCFITRTNKKTHKVISDNTHLSAMYSGNISGIGPRYCPSIEDKVYKFSSKESHQIFIEPEGIGVDLVYPNGISTSLPKEAQKEFILSISGMENAEITEYGYAVEYDFIDPRANKKSLETKFLNDFYLAGQINGTTGYEEAAAQGLIAGINAAQAIKKKDIFVLQREESYIGVLVDDLTNHGITEPYRMFTSRAEHRLLLSQNNAEQRLIKKAFELGIVSNKRYKEFEEKEKKYKEFVSIVLEKTKIKTFKDKNNKTINLDEKKSIATILARPDVDEKKLLKLSGIEKELFNRASTEIKYKGYIEKQQREINKNKKQNNKPIPKDIDYKSIAGLSNEVVEKLLRSEPETIGSAARIEGVTPAAINLILINIKKQELKKTNA</sequence>
<dbReference type="InterPro" id="IPR004416">
    <property type="entry name" value="MnmG"/>
</dbReference>
<keyword evidence="8 11" id="KW-0520">NAD</keyword>
<comment type="subcellular location">
    <subcellularLocation>
        <location evidence="11">Cytoplasm</location>
    </subcellularLocation>
</comment>
<feature type="binding site" evidence="11">
    <location>
        <begin position="10"/>
        <end position="15"/>
    </location>
    <ligand>
        <name>FAD</name>
        <dbReference type="ChEBI" id="CHEBI:57692"/>
    </ligand>
</feature>
<feature type="binding site" evidence="11">
    <location>
        <begin position="268"/>
        <end position="282"/>
    </location>
    <ligand>
        <name>NAD(+)</name>
        <dbReference type="ChEBI" id="CHEBI:57540"/>
    </ligand>
</feature>
<dbReference type="HAMAP" id="MF_00129">
    <property type="entry name" value="MnmG_GidA"/>
    <property type="match status" value="1"/>
</dbReference>
<evidence type="ECO:0000256" key="1">
    <source>
        <dbReference type="ARBA" id="ARBA00001974"/>
    </source>
</evidence>
<dbReference type="InterPro" id="IPR002218">
    <property type="entry name" value="MnmG-rel"/>
</dbReference>
<evidence type="ECO:0000256" key="3">
    <source>
        <dbReference type="ARBA" id="ARBA00007653"/>
    </source>
</evidence>
<dbReference type="Proteomes" id="UP000010116">
    <property type="component" value="Unassembled WGS sequence"/>
</dbReference>
<dbReference type="GO" id="GO:0050660">
    <property type="term" value="F:flavin adenine dinucleotide binding"/>
    <property type="evidence" value="ECO:0007669"/>
    <property type="project" value="UniProtKB-UniRule"/>
</dbReference>
<comment type="similarity">
    <text evidence="3 11">Belongs to the MnmG family.</text>
</comment>
<dbReference type="Pfam" id="PF21680">
    <property type="entry name" value="GIDA_C_1st"/>
    <property type="match status" value="1"/>
</dbReference>
<dbReference type="InterPro" id="IPR020595">
    <property type="entry name" value="MnmG-rel_CS"/>
</dbReference>
<dbReference type="PANTHER" id="PTHR11806:SF0">
    <property type="entry name" value="PROTEIN MTO1 HOMOLOG, MITOCHONDRIAL"/>
    <property type="match status" value="1"/>
</dbReference>
<comment type="cofactor">
    <cofactor evidence="1 11">
        <name>FAD</name>
        <dbReference type="ChEBI" id="CHEBI:57692"/>
    </cofactor>
</comment>